<dbReference type="RefSeq" id="WP_169529183.1">
    <property type="nucleotide sequence ID" value="NZ_JABBGH010000001.1"/>
</dbReference>
<name>A0A7Y0AAL6_9BACT</name>
<proteinExistence type="predicted"/>
<dbReference type="AlphaFoldDB" id="A0A7Y0AAL6"/>
<comment type="caution">
    <text evidence="1">The sequence shown here is derived from an EMBL/GenBank/DDBJ whole genome shotgun (WGS) entry which is preliminary data.</text>
</comment>
<sequence length="300" mass="32357">MPRLSLPAKGPDGLLTHSPTPALALTPGVDVAGLVGVPHLLGRVLDTCASFRVVPVGPLTLQLDGRLTGCCHFEAGRWVRGPLGPDPAFTLLPTQHSPFPRSTWQQTLGGMPLGCSDDELSARQRLCLIPPPAARPAPRLAYLVAACRRSLAQAVPRLLAQLRAEGIGPGQLKVVVLGCDRNEDREIGGVSYAFSTHRAGVCTALYEAPLRWQFDYGVLLPAASELPPGFRHQVERFNTFLPWDYLPAAGALGLYSRDFLSRLNPWLELLDGLTPHNELLAEATVELLRHARTALVTGGE</sequence>
<evidence type="ECO:0000313" key="1">
    <source>
        <dbReference type="EMBL" id="NML63849.1"/>
    </source>
</evidence>
<organism evidence="1 2">
    <name type="scientific">Hymenobacter polaris</name>
    <dbReference type="NCBI Taxonomy" id="2682546"/>
    <lineage>
        <taxon>Bacteria</taxon>
        <taxon>Pseudomonadati</taxon>
        <taxon>Bacteroidota</taxon>
        <taxon>Cytophagia</taxon>
        <taxon>Cytophagales</taxon>
        <taxon>Hymenobacteraceae</taxon>
        <taxon>Hymenobacter</taxon>
    </lineage>
</organism>
<gene>
    <name evidence="1" type="ORF">HHL22_01395</name>
</gene>
<evidence type="ECO:0000313" key="2">
    <source>
        <dbReference type="Proteomes" id="UP000559626"/>
    </source>
</evidence>
<accession>A0A7Y0AAL6</accession>
<protein>
    <submittedName>
        <fullName evidence="1">Uncharacterized protein</fullName>
    </submittedName>
</protein>
<keyword evidence="2" id="KW-1185">Reference proteome</keyword>
<dbReference type="EMBL" id="JABBGH010000001">
    <property type="protein sequence ID" value="NML63849.1"/>
    <property type="molecule type" value="Genomic_DNA"/>
</dbReference>
<reference evidence="1 2" key="1">
    <citation type="submission" date="2020-04" db="EMBL/GenBank/DDBJ databases">
        <title>Hymenobacter polaris sp. nov., isolated from Arctic soil.</title>
        <authorList>
            <person name="Dahal R.H."/>
        </authorList>
    </citation>
    <scope>NUCLEOTIDE SEQUENCE [LARGE SCALE GENOMIC DNA]</scope>
    <source>
        <strain evidence="1 2">RP-2-7</strain>
    </source>
</reference>
<dbReference type="Proteomes" id="UP000559626">
    <property type="component" value="Unassembled WGS sequence"/>
</dbReference>